<accession>A0A1X2YRM7</accession>
<feature type="non-terminal residue" evidence="3">
    <location>
        <position position="1"/>
    </location>
</feature>
<proteinExistence type="predicted"/>
<evidence type="ECO:0000313" key="4">
    <source>
        <dbReference type="Proteomes" id="UP000193377"/>
    </source>
</evidence>
<dbReference type="InterPro" id="IPR010095">
    <property type="entry name" value="Cas12f1-like_TNB"/>
</dbReference>
<evidence type="ECO:0000259" key="2">
    <source>
        <dbReference type="Pfam" id="PF07282"/>
    </source>
</evidence>
<comment type="caution">
    <text evidence="3">The sequence shown here is derived from an EMBL/GenBank/DDBJ whole genome shotgun (WGS) entry which is preliminary data.</text>
</comment>
<dbReference type="Proteomes" id="UP000193377">
    <property type="component" value="Unassembled WGS sequence"/>
</dbReference>
<dbReference type="AlphaFoldDB" id="A0A1X2YRM7"/>
<dbReference type="RefSeq" id="WP_143240664.1">
    <property type="nucleotide sequence ID" value="NZ_LNKD01000007.1"/>
</dbReference>
<name>A0A1X2YRM7_BIFAD</name>
<evidence type="ECO:0000256" key="1">
    <source>
        <dbReference type="ARBA" id="ARBA00023125"/>
    </source>
</evidence>
<dbReference type="EMBL" id="LNKD01000007">
    <property type="protein sequence ID" value="OSG84817.1"/>
    <property type="molecule type" value="Genomic_DNA"/>
</dbReference>
<gene>
    <name evidence="3" type="ORF">B0487_2078</name>
</gene>
<dbReference type="Pfam" id="PF07282">
    <property type="entry name" value="Cas12f1-like_TNB"/>
    <property type="match status" value="1"/>
</dbReference>
<organism evidence="3 4">
    <name type="scientific">Bifidobacterium adolescentis</name>
    <dbReference type="NCBI Taxonomy" id="1680"/>
    <lineage>
        <taxon>Bacteria</taxon>
        <taxon>Bacillati</taxon>
        <taxon>Actinomycetota</taxon>
        <taxon>Actinomycetes</taxon>
        <taxon>Bifidobacteriales</taxon>
        <taxon>Bifidobacteriaceae</taxon>
        <taxon>Bifidobacterium</taxon>
    </lineage>
</organism>
<protein>
    <submittedName>
        <fullName evidence="3">IS200/IS605 family transposase OrfB</fullName>
    </submittedName>
</protein>
<reference evidence="3 4" key="1">
    <citation type="journal article" date="2016" name="Sci. Rep.">
        <title>Evaluation of genetic diversity among strains of the human gut commensal Bifidobacterium adolescentis.</title>
        <authorList>
            <person name="Duranti S."/>
            <person name="Milani C."/>
            <person name="Lugli G.A."/>
            <person name="Mancabelli L."/>
            <person name="Turroni F."/>
            <person name="Ferrario C."/>
            <person name="Mangifesta M."/>
            <person name="Viappiani A."/>
            <person name="Sanchez B."/>
            <person name="Margolles A."/>
            <person name="van Sinderen D."/>
            <person name="Ventura M."/>
        </authorList>
    </citation>
    <scope>NUCLEOTIDE SEQUENCE [LARGE SCALE GENOMIC DNA]</scope>
    <source>
        <strain evidence="3 4">487B</strain>
    </source>
</reference>
<dbReference type="GO" id="GO:0003677">
    <property type="term" value="F:DNA binding"/>
    <property type="evidence" value="ECO:0007669"/>
    <property type="project" value="UniProtKB-KW"/>
</dbReference>
<keyword evidence="1" id="KW-0238">DNA-binding</keyword>
<evidence type="ECO:0000313" key="3">
    <source>
        <dbReference type="EMBL" id="OSG84817.1"/>
    </source>
</evidence>
<sequence>TQLTGRNRLILVNPAYTSQTCSECGYCDSRNRESQADFECKQCHMSMNADLNAANNILKRGLDHLIGLDEAEHAETESAVQPAYRGKNASTMTCKTSTR</sequence>
<feature type="domain" description="Cas12f1-like TNB" evidence="2">
    <location>
        <begin position="8"/>
        <end position="57"/>
    </location>
</feature>